<sequence length="143" mass="15903">MQTGDAAVRRKNVESRNLAKVIYGYEHDDCVCVQYHPKGIAGGMMPEFDSRKVSPTNPTPLESTYSPWHACGPDYERYSAGVTGQPEGLDSITIEVTGKERYDRMLDLAKQDGIYDDGCVIMLGVKWYFVLKEGGGESTRSKL</sequence>
<organism evidence="1 2">
    <name type="scientific">Lithohypha guttulata</name>
    <dbReference type="NCBI Taxonomy" id="1690604"/>
    <lineage>
        <taxon>Eukaryota</taxon>
        <taxon>Fungi</taxon>
        <taxon>Dikarya</taxon>
        <taxon>Ascomycota</taxon>
        <taxon>Pezizomycotina</taxon>
        <taxon>Eurotiomycetes</taxon>
        <taxon>Chaetothyriomycetidae</taxon>
        <taxon>Chaetothyriales</taxon>
        <taxon>Trichomeriaceae</taxon>
        <taxon>Lithohypha</taxon>
    </lineage>
</organism>
<evidence type="ECO:0000313" key="2">
    <source>
        <dbReference type="Proteomes" id="UP001345013"/>
    </source>
</evidence>
<dbReference type="EMBL" id="JAVRRG010000006">
    <property type="protein sequence ID" value="KAK5100801.1"/>
    <property type="molecule type" value="Genomic_DNA"/>
</dbReference>
<protein>
    <submittedName>
        <fullName evidence="1">Uncharacterized protein</fullName>
    </submittedName>
</protein>
<reference evidence="1 2" key="1">
    <citation type="submission" date="2023-08" db="EMBL/GenBank/DDBJ databases">
        <title>Black Yeasts Isolated from many extreme environments.</title>
        <authorList>
            <person name="Coleine C."/>
            <person name="Stajich J.E."/>
            <person name="Selbmann L."/>
        </authorList>
    </citation>
    <scope>NUCLEOTIDE SEQUENCE [LARGE SCALE GENOMIC DNA]</scope>
    <source>
        <strain evidence="1 2">CCFEE 5885</strain>
    </source>
</reference>
<keyword evidence="2" id="KW-1185">Reference proteome</keyword>
<accession>A0ABR0KMJ1</accession>
<proteinExistence type="predicted"/>
<comment type="caution">
    <text evidence="1">The sequence shown here is derived from an EMBL/GenBank/DDBJ whole genome shotgun (WGS) entry which is preliminary data.</text>
</comment>
<name>A0ABR0KMJ1_9EURO</name>
<dbReference type="Proteomes" id="UP001345013">
    <property type="component" value="Unassembled WGS sequence"/>
</dbReference>
<evidence type="ECO:0000313" key="1">
    <source>
        <dbReference type="EMBL" id="KAK5100801.1"/>
    </source>
</evidence>
<gene>
    <name evidence="1" type="ORF">LTR24_000947</name>
</gene>